<feature type="transmembrane region" description="Helical" evidence="1">
    <location>
        <begin position="72"/>
        <end position="92"/>
    </location>
</feature>
<dbReference type="OrthoDB" id="34373at2"/>
<sequence>MKNIQTLTDKSAIGLSLLCAVHCLAFPLILVLLPSVAALQLDNEAFHLWMVVAVLPTSTYALTVGCKQHKHYYLLAFGLVGLACLVLAVALGESVLTEAGEKSLTVIGAAIITYGHFRNYRLCSHKENCQCPQ</sequence>
<evidence type="ECO:0000313" key="2">
    <source>
        <dbReference type="EMBL" id="TQV88572.1"/>
    </source>
</evidence>
<keyword evidence="1" id="KW-1133">Transmembrane helix</keyword>
<keyword evidence="1" id="KW-0472">Membrane</keyword>
<proteinExistence type="predicted"/>
<gene>
    <name evidence="2" type="ORF">FLL46_08625</name>
</gene>
<dbReference type="AlphaFoldDB" id="A0A545UGG1"/>
<organism evidence="2 3">
    <name type="scientific">Aliikangiella coralliicola</name>
    <dbReference type="NCBI Taxonomy" id="2592383"/>
    <lineage>
        <taxon>Bacteria</taxon>
        <taxon>Pseudomonadati</taxon>
        <taxon>Pseudomonadota</taxon>
        <taxon>Gammaproteobacteria</taxon>
        <taxon>Oceanospirillales</taxon>
        <taxon>Pleioneaceae</taxon>
        <taxon>Aliikangiella</taxon>
    </lineage>
</organism>
<dbReference type="RefSeq" id="WP_142893080.1">
    <property type="nucleotide sequence ID" value="NZ_ML660162.1"/>
</dbReference>
<dbReference type="GO" id="GO:0015097">
    <property type="term" value="F:mercury ion transmembrane transporter activity"/>
    <property type="evidence" value="ECO:0007669"/>
    <property type="project" value="InterPro"/>
</dbReference>
<dbReference type="EMBL" id="VIKS01000004">
    <property type="protein sequence ID" value="TQV88572.1"/>
    <property type="molecule type" value="Genomic_DNA"/>
</dbReference>
<dbReference type="InterPro" id="IPR004891">
    <property type="entry name" value="Mercury-R_MerC"/>
</dbReference>
<keyword evidence="3" id="KW-1185">Reference proteome</keyword>
<feature type="transmembrane region" description="Helical" evidence="1">
    <location>
        <begin position="12"/>
        <end position="33"/>
    </location>
</feature>
<protein>
    <submittedName>
        <fullName evidence="2">MerC domain-containing protein</fullName>
    </submittedName>
</protein>
<keyword evidence="1" id="KW-0812">Transmembrane</keyword>
<dbReference type="Proteomes" id="UP000315439">
    <property type="component" value="Unassembled WGS sequence"/>
</dbReference>
<feature type="transmembrane region" description="Helical" evidence="1">
    <location>
        <begin position="45"/>
        <end position="65"/>
    </location>
</feature>
<evidence type="ECO:0000256" key="1">
    <source>
        <dbReference type="SAM" id="Phobius"/>
    </source>
</evidence>
<dbReference type="Pfam" id="PF03203">
    <property type="entry name" value="MerC"/>
    <property type="match status" value="1"/>
</dbReference>
<reference evidence="2 3" key="1">
    <citation type="submission" date="2019-07" db="EMBL/GenBank/DDBJ databases">
        <title>Draft genome for Aliikangiella sp. M105.</title>
        <authorList>
            <person name="Wang G."/>
        </authorList>
    </citation>
    <scope>NUCLEOTIDE SEQUENCE [LARGE SCALE GENOMIC DNA]</scope>
    <source>
        <strain evidence="2 3">M105</strain>
    </source>
</reference>
<name>A0A545UGG1_9GAMM</name>
<evidence type="ECO:0000313" key="3">
    <source>
        <dbReference type="Proteomes" id="UP000315439"/>
    </source>
</evidence>
<dbReference type="GO" id="GO:0016020">
    <property type="term" value="C:membrane"/>
    <property type="evidence" value="ECO:0007669"/>
    <property type="project" value="InterPro"/>
</dbReference>
<accession>A0A545UGG1</accession>
<comment type="caution">
    <text evidence="2">The sequence shown here is derived from an EMBL/GenBank/DDBJ whole genome shotgun (WGS) entry which is preliminary data.</text>
</comment>